<feature type="compositionally biased region" description="Low complexity" evidence="2">
    <location>
        <begin position="652"/>
        <end position="663"/>
    </location>
</feature>
<evidence type="ECO:0000256" key="2">
    <source>
        <dbReference type="SAM" id="MobiDB-lite"/>
    </source>
</evidence>
<feature type="region of interest" description="Disordered" evidence="2">
    <location>
        <begin position="1878"/>
        <end position="2022"/>
    </location>
</feature>
<feature type="transmembrane region" description="Helical" evidence="3">
    <location>
        <begin position="1122"/>
        <end position="1142"/>
    </location>
</feature>
<evidence type="ECO:0000256" key="1">
    <source>
        <dbReference type="SAM" id="Coils"/>
    </source>
</evidence>
<gene>
    <name evidence="4" type="ORF">SO694_00017482</name>
</gene>
<feature type="region of interest" description="Disordered" evidence="2">
    <location>
        <begin position="637"/>
        <end position="686"/>
    </location>
</feature>
<dbReference type="EMBL" id="JBBJCI010000142">
    <property type="protein sequence ID" value="KAK7242549.1"/>
    <property type="molecule type" value="Genomic_DNA"/>
</dbReference>
<organism evidence="4 5">
    <name type="scientific">Aureococcus anophagefferens</name>
    <name type="common">Harmful bloom alga</name>
    <dbReference type="NCBI Taxonomy" id="44056"/>
    <lineage>
        <taxon>Eukaryota</taxon>
        <taxon>Sar</taxon>
        <taxon>Stramenopiles</taxon>
        <taxon>Ochrophyta</taxon>
        <taxon>Pelagophyceae</taxon>
        <taxon>Pelagomonadales</taxon>
        <taxon>Pelagomonadaceae</taxon>
        <taxon>Aureococcus</taxon>
    </lineage>
</organism>
<evidence type="ECO:0000313" key="5">
    <source>
        <dbReference type="Proteomes" id="UP001363151"/>
    </source>
</evidence>
<feature type="compositionally biased region" description="Low complexity" evidence="2">
    <location>
        <begin position="1930"/>
        <end position="1941"/>
    </location>
</feature>
<feature type="region of interest" description="Disordered" evidence="2">
    <location>
        <begin position="1"/>
        <end position="61"/>
    </location>
</feature>
<dbReference type="PANTHER" id="PTHR13018">
    <property type="entry name" value="PROBABLE MEMBRANE PROTEIN DUF221-RELATED"/>
    <property type="match status" value="1"/>
</dbReference>
<feature type="transmembrane region" description="Helical" evidence="3">
    <location>
        <begin position="389"/>
        <end position="409"/>
    </location>
</feature>
<feature type="transmembrane region" description="Helical" evidence="3">
    <location>
        <begin position="268"/>
        <end position="288"/>
    </location>
</feature>
<keyword evidence="3" id="KW-1133">Transmembrane helix</keyword>
<dbReference type="PANTHER" id="PTHR13018:SF5">
    <property type="entry name" value="RE44586P"/>
    <property type="match status" value="1"/>
</dbReference>
<feature type="region of interest" description="Disordered" evidence="2">
    <location>
        <begin position="1756"/>
        <end position="1837"/>
    </location>
</feature>
<feature type="compositionally biased region" description="Basic and acidic residues" evidence="2">
    <location>
        <begin position="464"/>
        <end position="480"/>
    </location>
</feature>
<sequence>MMRTDKARAVQSSPRLEDPGDDGKSDDGDGGDESDEAETPRADAPPPRSPSKALGARGRTASELVAGLEEEEMLALLGERIELGKDAAEHLAGGGAAPPTPSPRLSANGRKGQLLERMEDLLQETAMYAVGDDQKAEKWKRPSLAAAHDARRAALWRDGGEHLAPSGATSLRSMGEMGVGMELYFFMTRQLAMLFSVLTLVHLPALAWHARLLPCRSGGAESEACECAASVANILLRMALSDGCPEGMRDVAVAVGGLSVNLKPSPKAHAAVICATQLLTACLVHGFTRRIRGRMSKRLQELQLQHATASQYSVLVTGLPGDTEEQEVLRHFHRRYDLRRPQVAYPIYGLNVRGACLLSAALTSAAVFVVCLALAVWLDTPLRHEGGKLWLAALGAAFGAAALAGCATYSASYARRLGRPVSVPPLAEEHGAMVRRARQGRRTCGGRRGPEKISPSMAWTVRVPDPRPVREEDHRSDRERRRPKRHSGDGSYGAASAPAAEVTYLGKWVADVSLVRSNGELIRQYMAIRNLWSRVQISRASVRRWSEVHGPHPHTNRCRKALNQLEVLVEKMKEAQRELSRSVDRKGIDEVTGAFVTFEHEWSAFRCAQDYAHSRYAFLRHSFQPLNLRLHRRAHFAARQKARRREQDRQGPLRASSRGRASPGRPPSPGDDVEAEGEAAPGSASMRAVPLSCRPAAAPDDVLWENLGVPSYVKNLRRAGTLFLSAVMLAGTSSLVRYKIRVMAEVVRPETSTCREAIAAHLGRYYDNETCAQVDRLYTNRSFQCPGPREDFLGHRDVDYGVAAPRGRACRGGSCVAPRSALAVPGSNATVDRSRFWAAPAPAAYVAPGSRNLTLCDSPCQDRDAQGRDRADCDALACGVAAWRDAAHGGEVCSDRDARRTRYSRNDLVECYCDREVRCKEQRLLHFERLMLRYAWTHAARKFLGRSKRLFHVVCREHMATHLGIKWIDRALVLVVVAVNSLFQVLFAAFAKVERHDSISTQLVNTAWKTFFLIFLNTALLVPVFNMKCEPTWRGDLGLTDFFCEHVFIGEYVGFTKSWYENVGRTVVLSVALNMVVSVLSRFGTVSLLDPLVAWCWRDGCVTQTQLNELFQPRRFDIEYRYSFALTYVLCALVYCSGLPVLVPLTAAYFWASYVADRYLVMRLYAKPPSYDHKLPKLLLKVLPFASVAHLVMAMLMLSNSNLVRAGSLRSSGVATRAGPRTFLLVTRALFGRACSRRLANTAVAPLLVAVAYLVVRAALRRVVLVYNLELLPVLPTAVAGVRRLAAGASRACRRGGGGKVVPARLGAAVAPGDAPPNTAAWRRTRRCMMKAALTTRRASRRAVVHNSLVAVADAGDRAAERRSTLQRVHSARHGLKSDVRMRTWEIIVEEKRLASYDIMANPRYRLALEFLESVGTRSAEARARQGDRRLREQVVQLKDRCNRENLERRLTTKVHEIRLEVVRRQERRQERRRRMGARRAERARRRPARRGPRGGRAPAARARAAALHLSSEVGAAARGLVDAVERRVLYGEALGRSACEACLRAVAAVETRVVREAAADAAARDGARAAADRLVAAVEARSLAATLGETAGGARGAAGGRKAGAASQRDWCAWPRTATRPRGAPRTSSARSPSRGALDDSRTLVAPYERCREDHRGRRGARPRRTGPSSRPWSARTGASTRPGATRAPSPRPRRRRAAGAPPALALPPRPATDVEATQAAARSEPAPARDTREEQAQTDLHLDAVFESHRSSMTAAEEAIEAAEHAERAAAREADEAQARPRDAARAAEAEAARDARADADAAERERDALAARDAAARDAADAARYAEAAHEDGELARAGALRAGGVGDARAAQAEAAARDARDLAAHAVRDFGAAARAAEAAGAERRAAAARRSQIADAEARRRAPPPRRAAPPRRRGRRGRRGARAPRTPRAPSPTRSRNRARARGATGARADAEAAPARRGLGRREGGRGAARARAEAGAAGRARRRRRDGARGRALADGADAGRRAPPAKPPALRDVDAIVEDALRGSRSDLFANRGGAGGGGVVLLQAPRHRGPLSSQ</sequence>
<feature type="region of interest" description="Disordered" evidence="2">
    <location>
        <begin position="430"/>
        <end position="496"/>
    </location>
</feature>
<feature type="compositionally biased region" description="Low complexity" evidence="2">
    <location>
        <begin position="1949"/>
        <end position="1965"/>
    </location>
</feature>
<feature type="transmembrane region" description="Helical" evidence="3">
    <location>
        <begin position="971"/>
        <end position="991"/>
    </location>
</feature>
<keyword evidence="1" id="KW-0175">Coiled coil</keyword>
<feature type="compositionally biased region" description="Basic and acidic residues" evidence="2">
    <location>
        <begin position="1729"/>
        <end position="1738"/>
    </location>
</feature>
<feature type="transmembrane region" description="Helical" evidence="3">
    <location>
        <begin position="355"/>
        <end position="377"/>
    </location>
</feature>
<feature type="transmembrane region" description="Helical" evidence="3">
    <location>
        <begin position="1006"/>
        <end position="1025"/>
    </location>
</feature>
<feature type="compositionally biased region" description="Low complexity" evidence="2">
    <location>
        <begin position="1976"/>
        <end position="1987"/>
    </location>
</feature>
<feature type="compositionally biased region" description="Basic residues" evidence="2">
    <location>
        <begin position="1907"/>
        <end position="1929"/>
    </location>
</feature>
<keyword evidence="3" id="KW-0472">Membrane</keyword>
<feature type="compositionally biased region" description="Gly residues" evidence="2">
    <location>
        <begin position="1592"/>
        <end position="1603"/>
    </location>
</feature>
<dbReference type="InterPro" id="IPR045122">
    <property type="entry name" value="Csc1-like"/>
</dbReference>
<feature type="region of interest" description="Disordered" evidence="2">
    <location>
        <begin position="2037"/>
        <end position="2065"/>
    </location>
</feature>
<feature type="compositionally biased region" description="Basic and acidic residues" evidence="2">
    <location>
        <begin position="15"/>
        <end position="27"/>
    </location>
</feature>
<feature type="transmembrane region" description="Helical" evidence="3">
    <location>
        <begin position="1243"/>
        <end position="1260"/>
    </location>
</feature>
<evidence type="ECO:0000313" key="4">
    <source>
        <dbReference type="EMBL" id="KAK7242549.1"/>
    </source>
</evidence>
<feature type="compositionally biased region" description="Basic residues" evidence="2">
    <location>
        <begin position="433"/>
        <end position="445"/>
    </location>
</feature>
<proteinExistence type="predicted"/>
<feature type="compositionally biased region" description="Basic and acidic residues" evidence="2">
    <location>
        <begin position="1764"/>
        <end position="1824"/>
    </location>
</feature>
<comment type="caution">
    <text evidence="4">The sequence shown here is derived from an EMBL/GenBank/DDBJ whole genome shotgun (WGS) entry which is preliminary data.</text>
</comment>
<feature type="region of interest" description="Disordered" evidence="2">
    <location>
        <begin position="1469"/>
        <end position="1500"/>
    </location>
</feature>
<protein>
    <recommendedName>
        <fullName evidence="6">CSC1/OSCA1-like cytosolic domain-containing protein</fullName>
    </recommendedName>
</protein>
<keyword evidence="5" id="KW-1185">Reference proteome</keyword>
<feature type="coiled-coil region" evidence="1">
    <location>
        <begin position="558"/>
        <end position="585"/>
    </location>
</feature>
<reference evidence="4 5" key="1">
    <citation type="submission" date="2024-03" db="EMBL/GenBank/DDBJ databases">
        <title>Aureococcus anophagefferens CCMP1851 and Kratosvirus quantuckense: Draft genome of a second virus-susceptible host strain in the model system.</title>
        <authorList>
            <person name="Chase E."/>
            <person name="Truchon A.R."/>
            <person name="Schepens W."/>
            <person name="Wilhelm S.W."/>
        </authorList>
    </citation>
    <scope>NUCLEOTIDE SEQUENCE [LARGE SCALE GENOMIC DNA]</scope>
    <source>
        <strain evidence="4 5">CCMP1851</strain>
    </source>
</reference>
<feature type="transmembrane region" description="Helical" evidence="3">
    <location>
        <begin position="1178"/>
        <end position="1198"/>
    </location>
</feature>
<evidence type="ECO:0008006" key="6">
    <source>
        <dbReference type="Google" id="ProtNLM"/>
    </source>
</evidence>
<name>A0ABR1G1M7_AURAN</name>
<keyword evidence="3" id="KW-0812">Transmembrane</keyword>
<feature type="compositionally biased region" description="Basic residues" evidence="2">
    <location>
        <begin position="1471"/>
        <end position="1494"/>
    </location>
</feature>
<feature type="compositionally biased region" description="Acidic residues" evidence="2">
    <location>
        <begin position="28"/>
        <end position="37"/>
    </location>
</feature>
<feature type="compositionally biased region" description="Basic residues" evidence="2">
    <location>
        <begin position="2056"/>
        <end position="2065"/>
    </location>
</feature>
<feature type="compositionally biased region" description="Low complexity" evidence="2">
    <location>
        <begin position="1614"/>
        <end position="1637"/>
    </location>
</feature>
<feature type="transmembrane region" description="Helical" evidence="3">
    <location>
        <begin position="191"/>
        <end position="210"/>
    </location>
</feature>
<evidence type="ECO:0000256" key="3">
    <source>
        <dbReference type="SAM" id="Phobius"/>
    </source>
</evidence>
<dbReference type="Proteomes" id="UP001363151">
    <property type="component" value="Unassembled WGS sequence"/>
</dbReference>
<accession>A0ABR1G1M7</accession>
<feature type="region of interest" description="Disordered" evidence="2">
    <location>
        <begin position="1592"/>
        <end position="1738"/>
    </location>
</feature>